<comment type="subcellular location">
    <subcellularLocation>
        <location evidence="1">Cell membrane</location>
        <topology evidence="1">Multi-pass membrane protein</topology>
    </subcellularLocation>
</comment>
<feature type="transmembrane region" description="Helical" evidence="8">
    <location>
        <begin position="357"/>
        <end position="378"/>
    </location>
</feature>
<keyword evidence="4" id="KW-1003">Cell membrane</keyword>
<keyword evidence="3" id="KW-0813">Transport</keyword>
<feature type="transmembrane region" description="Helical" evidence="8">
    <location>
        <begin position="294"/>
        <end position="316"/>
    </location>
</feature>
<feature type="transmembrane region" description="Helical" evidence="8">
    <location>
        <begin position="259"/>
        <end position="282"/>
    </location>
</feature>
<keyword evidence="6 8" id="KW-1133">Transmembrane helix</keyword>
<comment type="similarity">
    <text evidence="2">Belongs to the major facilitator superfamily. Bcr/CmlA family.</text>
</comment>
<feature type="transmembrane region" description="Helical" evidence="8">
    <location>
        <begin position="227"/>
        <end position="247"/>
    </location>
</feature>
<evidence type="ECO:0000256" key="3">
    <source>
        <dbReference type="ARBA" id="ARBA00022448"/>
    </source>
</evidence>
<reference evidence="10 11" key="1">
    <citation type="submission" date="2024-07" db="EMBL/GenBank/DDBJ databases">
        <title>Whole genome sequencing of Prodigiosin pigment-producing Streptomyces salinarius isolated from rhizosphere soil of Arachis hypogaea.</title>
        <authorList>
            <person name="Vidhya A."/>
            <person name="Ramya S."/>
        </authorList>
    </citation>
    <scope>NUCLEOTIDE SEQUENCE [LARGE SCALE GENOMIC DNA]</scope>
    <source>
        <strain evidence="10 11">VRMG2420</strain>
    </source>
</reference>
<comment type="caution">
    <text evidence="10">The sequence shown here is derived from an EMBL/GenBank/DDBJ whole genome shotgun (WGS) entry which is preliminary data.</text>
</comment>
<gene>
    <name evidence="10" type="ORF">AB4829_17415</name>
</gene>
<dbReference type="CDD" id="cd17320">
    <property type="entry name" value="MFS_MdfA_MDR_like"/>
    <property type="match status" value="1"/>
</dbReference>
<dbReference type="InterPro" id="IPR005829">
    <property type="entry name" value="Sugar_transporter_CS"/>
</dbReference>
<dbReference type="InterPro" id="IPR036259">
    <property type="entry name" value="MFS_trans_sf"/>
</dbReference>
<evidence type="ECO:0000256" key="7">
    <source>
        <dbReference type="ARBA" id="ARBA00023136"/>
    </source>
</evidence>
<evidence type="ECO:0000256" key="4">
    <source>
        <dbReference type="ARBA" id="ARBA00022475"/>
    </source>
</evidence>
<dbReference type="PANTHER" id="PTHR43124:SF3">
    <property type="entry name" value="CHLORAMPHENICOL EFFLUX PUMP RV0191"/>
    <property type="match status" value="1"/>
</dbReference>
<dbReference type="PROSITE" id="PS50850">
    <property type="entry name" value="MFS"/>
    <property type="match status" value="1"/>
</dbReference>
<dbReference type="InterPro" id="IPR004812">
    <property type="entry name" value="Efflux_drug-R_Bcr/CmlA"/>
</dbReference>
<dbReference type="InterPro" id="IPR011701">
    <property type="entry name" value="MFS"/>
</dbReference>
<organism evidence="10 11">
    <name type="scientific">Streptomyces salinarius</name>
    <dbReference type="NCBI Taxonomy" id="2762598"/>
    <lineage>
        <taxon>Bacteria</taxon>
        <taxon>Bacillati</taxon>
        <taxon>Actinomycetota</taxon>
        <taxon>Actinomycetes</taxon>
        <taxon>Kitasatosporales</taxon>
        <taxon>Streptomycetaceae</taxon>
        <taxon>Streptomyces</taxon>
    </lineage>
</organism>
<dbReference type="InterPro" id="IPR020846">
    <property type="entry name" value="MFS_dom"/>
</dbReference>
<protein>
    <submittedName>
        <fullName evidence="10">Multidrug effflux MFS transporter</fullName>
    </submittedName>
</protein>
<evidence type="ECO:0000256" key="2">
    <source>
        <dbReference type="ARBA" id="ARBA00006236"/>
    </source>
</evidence>
<keyword evidence="5 8" id="KW-0812">Transmembrane</keyword>
<feature type="transmembrane region" description="Helical" evidence="8">
    <location>
        <begin position="119"/>
        <end position="140"/>
    </location>
</feature>
<sequence>MTTRSAAAPDAASPYTVAPKRLRLLLVLAGLSGVSPLATDMYVAALPDLARSLATDASGAQLSLTGFLVGIIAGQLALGPLSDAVGRRPVLIGGSVVFAGFSLVCALAPTVAVLNSARVGQGVAGAAGIVVSRAVVTDLFDDRELPTVFSRLGAIGAMAPVLAPLAGGALLLLVPWRYVFAVLALMGVLLAAGVWRWIPESHPPDARLTGGLAPSLRAIGRTAAQSAVLAPVLALACGGAAVFAYIAGTTFVFQDIYHLSPAVSSLVYGVNALGNMFGSLAYGHLSRHRSPEALLIISGVLATTGAVALLLLQTTMGSNMPLTWLCLLITISAFGLFFPAVITIAQSRGRAAPGATSALLGGGQFLLGAAASPVVGLFGTQSPAPMAAVMAVSLTLGTLAAIATKRTYGDQRQSPERGLGEE</sequence>
<evidence type="ECO:0000256" key="1">
    <source>
        <dbReference type="ARBA" id="ARBA00004651"/>
    </source>
</evidence>
<accession>A0ABW8BE49</accession>
<dbReference type="NCBIfam" id="TIGR00710">
    <property type="entry name" value="efflux_Bcr_CflA"/>
    <property type="match status" value="1"/>
</dbReference>
<feature type="transmembrane region" description="Helical" evidence="8">
    <location>
        <begin position="90"/>
        <end position="113"/>
    </location>
</feature>
<feature type="transmembrane region" description="Helical" evidence="8">
    <location>
        <begin position="152"/>
        <end position="172"/>
    </location>
</feature>
<keyword evidence="7 8" id="KW-0472">Membrane</keyword>
<dbReference type="Pfam" id="PF07690">
    <property type="entry name" value="MFS_1"/>
    <property type="match status" value="1"/>
</dbReference>
<dbReference type="Gene3D" id="1.20.1720.10">
    <property type="entry name" value="Multidrug resistance protein D"/>
    <property type="match status" value="1"/>
</dbReference>
<keyword evidence="11" id="KW-1185">Reference proteome</keyword>
<proteinExistence type="inferred from homology"/>
<feature type="transmembrane region" description="Helical" evidence="8">
    <location>
        <begin position="57"/>
        <end position="78"/>
    </location>
</feature>
<evidence type="ECO:0000256" key="6">
    <source>
        <dbReference type="ARBA" id="ARBA00022989"/>
    </source>
</evidence>
<feature type="domain" description="Major facilitator superfamily (MFS) profile" evidence="9">
    <location>
        <begin position="24"/>
        <end position="405"/>
    </location>
</feature>
<evidence type="ECO:0000256" key="5">
    <source>
        <dbReference type="ARBA" id="ARBA00022692"/>
    </source>
</evidence>
<feature type="transmembrane region" description="Helical" evidence="8">
    <location>
        <begin position="322"/>
        <end position="345"/>
    </location>
</feature>
<evidence type="ECO:0000313" key="10">
    <source>
        <dbReference type="EMBL" id="MFI7872361.1"/>
    </source>
</evidence>
<evidence type="ECO:0000256" key="8">
    <source>
        <dbReference type="SAM" id="Phobius"/>
    </source>
</evidence>
<feature type="transmembrane region" description="Helical" evidence="8">
    <location>
        <begin position="384"/>
        <end position="403"/>
    </location>
</feature>
<evidence type="ECO:0000259" key="9">
    <source>
        <dbReference type="PROSITE" id="PS50850"/>
    </source>
</evidence>
<dbReference type="SUPFAM" id="SSF103473">
    <property type="entry name" value="MFS general substrate transporter"/>
    <property type="match status" value="1"/>
</dbReference>
<evidence type="ECO:0000313" key="11">
    <source>
        <dbReference type="Proteomes" id="UP001614264"/>
    </source>
</evidence>
<feature type="transmembrane region" description="Helical" evidence="8">
    <location>
        <begin position="178"/>
        <end position="198"/>
    </location>
</feature>
<dbReference type="RefSeq" id="WP_399593094.1">
    <property type="nucleotide sequence ID" value="NZ_JBITPR010000042.1"/>
</dbReference>
<name>A0ABW8BE49_9ACTN</name>
<dbReference type="Proteomes" id="UP001614264">
    <property type="component" value="Unassembled WGS sequence"/>
</dbReference>
<dbReference type="PROSITE" id="PS00216">
    <property type="entry name" value="SUGAR_TRANSPORT_1"/>
    <property type="match status" value="1"/>
</dbReference>
<dbReference type="InterPro" id="IPR050189">
    <property type="entry name" value="MFS_Efflux_Transporters"/>
</dbReference>
<dbReference type="EMBL" id="JBITPR010000042">
    <property type="protein sequence ID" value="MFI7872361.1"/>
    <property type="molecule type" value="Genomic_DNA"/>
</dbReference>
<dbReference type="PANTHER" id="PTHR43124">
    <property type="entry name" value="PURINE EFFLUX PUMP PBUE"/>
    <property type="match status" value="1"/>
</dbReference>
<feature type="transmembrane region" description="Helical" evidence="8">
    <location>
        <begin position="24"/>
        <end position="45"/>
    </location>
</feature>